<evidence type="ECO:0000256" key="1">
    <source>
        <dbReference type="SAM" id="MobiDB-lite"/>
    </source>
</evidence>
<keyword evidence="2" id="KW-0812">Transmembrane</keyword>
<proteinExistence type="predicted"/>
<dbReference type="AlphaFoldDB" id="A0A5J4V257"/>
<keyword evidence="2" id="KW-0472">Membrane</keyword>
<organism evidence="3 4">
    <name type="scientific">Streblomastix strix</name>
    <dbReference type="NCBI Taxonomy" id="222440"/>
    <lineage>
        <taxon>Eukaryota</taxon>
        <taxon>Metamonada</taxon>
        <taxon>Preaxostyla</taxon>
        <taxon>Oxymonadida</taxon>
        <taxon>Streblomastigidae</taxon>
        <taxon>Streblomastix</taxon>
    </lineage>
</organism>
<evidence type="ECO:0000256" key="2">
    <source>
        <dbReference type="SAM" id="Phobius"/>
    </source>
</evidence>
<evidence type="ECO:0000313" key="4">
    <source>
        <dbReference type="Proteomes" id="UP000324800"/>
    </source>
</evidence>
<protein>
    <submittedName>
        <fullName evidence="3">Uncharacterized protein</fullName>
    </submittedName>
</protein>
<gene>
    <name evidence="3" type="ORF">EZS28_027921</name>
</gene>
<comment type="caution">
    <text evidence="3">The sequence shown here is derived from an EMBL/GenBank/DDBJ whole genome shotgun (WGS) entry which is preliminary data.</text>
</comment>
<accession>A0A5J4V257</accession>
<dbReference type="EMBL" id="SNRW01010446">
    <property type="protein sequence ID" value="KAA6376553.1"/>
    <property type="molecule type" value="Genomic_DNA"/>
</dbReference>
<reference evidence="3 4" key="1">
    <citation type="submission" date="2019-03" db="EMBL/GenBank/DDBJ databases">
        <title>Single cell metagenomics reveals metabolic interactions within the superorganism composed of flagellate Streblomastix strix and complex community of Bacteroidetes bacteria on its surface.</title>
        <authorList>
            <person name="Treitli S.C."/>
            <person name="Kolisko M."/>
            <person name="Husnik F."/>
            <person name="Keeling P."/>
            <person name="Hampl V."/>
        </authorList>
    </citation>
    <scope>NUCLEOTIDE SEQUENCE [LARGE SCALE GENOMIC DNA]</scope>
    <source>
        <strain evidence="3">ST1C</strain>
    </source>
</reference>
<evidence type="ECO:0000313" key="3">
    <source>
        <dbReference type="EMBL" id="KAA6376553.1"/>
    </source>
</evidence>
<feature type="region of interest" description="Disordered" evidence="1">
    <location>
        <begin position="1"/>
        <end position="21"/>
    </location>
</feature>
<feature type="transmembrane region" description="Helical" evidence="2">
    <location>
        <begin position="100"/>
        <end position="124"/>
    </location>
</feature>
<feature type="compositionally biased region" description="Basic and acidic residues" evidence="1">
    <location>
        <begin position="8"/>
        <end position="21"/>
    </location>
</feature>
<dbReference type="Proteomes" id="UP000324800">
    <property type="component" value="Unassembled WGS sequence"/>
</dbReference>
<name>A0A5J4V257_9EUKA</name>
<keyword evidence="2" id="KW-1133">Transmembrane helix</keyword>
<sequence length="200" mass="22386">MNCSISETNEKTPESMSKHREGGNEIITQSIQLKADKLSANSLNITSKYKELQKSQINNDELLPPTQQPEKSKSILDLNEFRSDEQLILSNDDDATALPAWAIVVIVAIIFSAIVAVVSVICCYKLITKFMDQRNENKSANSKHQAVEEGQNNENQIIEQQPTQQLISNRAVANPKIDGRQIINTTPTTQMFEFPQQEAV</sequence>